<dbReference type="PROSITE" id="PS51296">
    <property type="entry name" value="RIESKE"/>
    <property type="match status" value="1"/>
</dbReference>
<accession>A0A1W6ZXJ5</accession>
<evidence type="ECO:0000256" key="2">
    <source>
        <dbReference type="ARBA" id="ARBA00022723"/>
    </source>
</evidence>
<keyword evidence="6" id="KW-0808">Transferase</keyword>
<dbReference type="KEGG" id="psin:CAK95_25235"/>
<protein>
    <submittedName>
        <fullName evidence="6">Vanillate O-demethylase oxygenase</fullName>
    </submittedName>
</protein>
<gene>
    <name evidence="6" type="ORF">CAK95_25235</name>
</gene>
<dbReference type="InterPro" id="IPR044043">
    <property type="entry name" value="VanA_C_cat"/>
</dbReference>
<evidence type="ECO:0000313" key="6">
    <source>
        <dbReference type="EMBL" id="ARQ02036.1"/>
    </source>
</evidence>
<dbReference type="AlphaFoldDB" id="A0A1W6ZXJ5"/>
<evidence type="ECO:0000256" key="3">
    <source>
        <dbReference type="ARBA" id="ARBA00023002"/>
    </source>
</evidence>
<dbReference type="SUPFAM" id="SSF50022">
    <property type="entry name" value="ISP domain"/>
    <property type="match status" value="1"/>
</dbReference>
<dbReference type="Gene3D" id="3.90.380.10">
    <property type="entry name" value="Naphthalene 1,2-dioxygenase Alpha Subunit, Chain A, domain 1"/>
    <property type="match status" value="1"/>
</dbReference>
<dbReference type="CDD" id="cd08878">
    <property type="entry name" value="RHO_alpha_C_DMO-like"/>
    <property type="match status" value="1"/>
</dbReference>
<keyword evidence="5" id="KW-0411">Iron-sulfur</keyword>
<keyword evidence="7" id="KW-1185">Reference proteome</keyword>
<dbReference type="GO" id="GO:0046872">
    <property type="term" value="F:metal ion binding"/>
    <property type="evidence" value="ECO:0007669"/>
    <property type="project" value="UniProtKB-KW"/>
</dbReference>
<dbReference type="OrthoDB" id="9800776at2"/>
<dbReference type="Pfam" id="PF19112">
    <property type="entry name" value="VanA_C"/>
    <property type="match status" value="1"/>
</dbReference>
<organism evidence="6 7">
    <name type="scientific">Pseudorhodoplanes sinuspersici</name>
    <dbReference type="NCBI Taxonomy" id="1235591"/>
    <lineage>
        <taxon>Bacteria</taxon>
        <taxon>Pseudomonadati</taxon>
        <taxon>Pseudomonadota</taxon>
        <taxon>Alphaproteobacteria</taxon>
        <taxon>Hyphomicrobiales</taxon>
        <taxon>Pseudorhodoplanes</taxon>
    </lineage>
</organism>
<keyword evidence="3" id="KW-0560">Oxidoreductase</keyword>
<dbReference type="GO" id="GO:0016491">
    <property type="term" value="F:oxidoreductase activity"/>
    <property type="evidence" value="ECO:0007669"/>
    <property type="project" value="UniProtKB-KW"/>
</dbReference>
<evidence type="ECO:0000313" key="7">
    <source>
        <dbReference type="Proteomes" id="UP000194137"/>
    </source>
</evidence>
<sequence>MDEFIRNAWYPLAWSRDISQSLTQRRILGQLVVLYRKASGTVVALDDACPHRLAPLSMGRLKDDNIECGYHGLTFDCSGQCIRIPGQPVIPPNARVRAYPIVENMGLAWIWMGDPALADPSKVFDLPQYHDANWSAVEGDALEIGCHYLNLADNLCDPAHVSFVHLSTLGNSASEDIPVHSEKQGDTFLTWRWILDAPAIPLFQKFGNFAGNVDRWHYYHYTPPCIAMVDFGSAPTGTGAPDGERSNSLQIFACHFITPVDAERCIDHWLFVKNFQTDEATTQAMIGQFRTAFDEDKTILEAIHLNEKEPRNTRPVRIAIDASPMRMRRAVDKIIETEKSFAQSGGANAA</sequence>
<evidence type="ECO:0000256" key="1">
    <source>
        <dbReference type="ARBA" id="ARBA00022714"/>
    </source>
</evidence>
<dbReference type="Proteomes" id="UP000194137">
    <property type="component" value="Chromosome"/>
</dbReference>
<keyword evidence="6" id="KW-0489">Methyltransferase</keyword>
<dbReference type="GO" id="GO:0008168">
    <property type="term" value="F:methyltransferase activity"/>
    <property type="evidence" value="ECO:0007669"/>
    <property type="project" value="UniProtKB-KW"/>
</dbReference>
<evidence type="ECO:0000256" key="4">
    <source>
        <dbReference type="ARBA" id="ARBA00023004"/>
    </source>
</evidence>
<dbReference type="GO" id="GO:0032259">
    <property type="term" value="P:methylation"/>
    <property type="evidence" value="ECO:0007669"/>
    <property type="project" value="UniProtKB-KW"/>
</dbReference>
<dbReference type="Pfam" id="PF00355">
    <property type="entry name" value="Rieske"/>
    <property type="match status" value="1"/>
</dbReference>
<dbReference type="SUPFAM" id="SSF55961">
    <property type="entry name" value="Bet v1-like"/>
    <property type="match status" value="1"/>
</dbReference>
<keyword evidence="1" id="KW-0001">2Fe-2S</keyword>
<name>A0A1W6ZXJ5_9HYPH</name>
<dbReference type="PANTHER" id="PTHR21266">
    <property type="entry name" value="IRON-SULFUR DOMAIN CONTAINING PROTEIN"/>
    <property type="match status" value="1"/>
</dbReference>
<evidence type="ECO:0000256" key="5">
    <source>
        <dbReference type="ARBA" id="ARBA00023014"/>
    </source>
</evidence>
<dbReference type="PANTHER" id="PTHR21266:SF60">
    <property type="entry name" value="3-KETOSTEROID-9-ALPHA-MONOOXYGENASE, OXYGENASE COMPONENT"/>
    <property type="match status" value="1"/>
</dbReference>
<dbReference type="EMBL" id="CP021112">
    <property type="protein sequence ID" value="ARQ02036.1"/>
    <property type="molecule type" value="Genomic_DNA"/>
</dbReference>
<dbReference type="STRING" id="1235591.CAK95_25235"/>
<dbReference type="InterPro" id="IPR017941">
    <property type="entry name" value="Rieske_2Fe-2S"/>
</dbReference>
<dbReference type="RefSeq" id="WP_086090429.1">
    <property type="nucleotide sequence ID" value="NZ_CP021112.1"/>
</dbReference>
<proteinExistence type="predicted"/>
<dbReference type="Gene3D" id="2.102.10.10">
    <property type="entry name" value="Rieske [2Fe-2S] iron-sulphur domain"/>
    <property type="match status" value="1"/>
</dbReference>
<dbReference type="InterPro" id="IPR036922">
    <property type="entry name" value="Rieske_2Fe-2S_sf"/>
</dbReference>
<dbReference type="GO" id="GO:0051537">
    <property type="term" value="F:2 iron, 2 sulfur cluster binding"/>
    <property type="evidence" value="ECO:0007669"/>
    <property type="project" value="UniProtKB-KW"/>
</dbReference>
<reference evidence="6 7" key="1">
    <citation type="submission" date="2017-05" db="EMBL/GenBank/DDBJ databases">
        <title>Full genome sequence of Pseudorhodoplanes sinuspersici.</title>
        <authorList>
            <person name="Dastgheib S.M.M."/>
            <person name="Shavandi M."/>
            <person name="Tirandaz H."/>
        </authorList>
    </citation>
    <scope>NUCLEOTIDE SEQUENCE [LARGE SCALE GENOMIC DNA]</scope>
    <source>
        <strain evidence="6 7">RIPI110</strain>
    </source>
</reference>
<dbReference type="InterPro" id="IPR050584">
    <property type="entry name" value="Cholesterol_7-desaturase"/>
</dbReference>
<keyword evidence="4" id="KW-0408">Iron</keyword>
<keyword evidence="2" id="KW-0479">Metal-binding</keyword>